<comment type="caution">
    <text evidence="1">The sequence shown here is derived from an EMBL/GenBank/DDBJ whole genome shotgun (WGS) entry which is preliminary data.</text>
</comment>
<organism evidence="1 2">
    <name type="scientific">Cellulomonas cellasea</name>
    <dbReference type="NCBI Taxonomy" id="43670"/>
    <lineage>
        <taxon>Bacteria</taxon>
        <taxon>Bacillati</taxon>
        <taxon>Actinomycetota</taxon>
        <taxon>Actinomycetes</taxon>
        <taxon>Micrococcales</taxon>
        <taxon>Cellulomonadaceae</taxon>
        <taxon>Cellulomonas</taxon>
    </lineage>
</organism>
<name>A0A7W4YCU4_9CELL</name>
<evidence type="ECO:0008006" key="3">
    <source>
        <dbReference type="Google" id="ProtNLM"/>
    </source>
</evidence>
<evidence type="ECO:0000313" key="1">
    <source>
        <dbReference type="EMBL" id="MBB2925375.1"/>
    </source>
</evidence>
<reference evidence="1 2" key="1">
    <citation type="submission" date="2020-08" db="EMBL/GenBank/DDBJ databases">
        <title>The Agave Microbiome: Exploring the role of microbial communities in plant adaptations to desert environments.</title>
        <authorList>
            <person name="Partida-Martinez L.P."/>
        </authorList>
    </citation>
    <scope>NUCLEOTIDE SEQUENCE [LARGE SCALE GENOMIC DNA]</scope>
    <source>
        <strain evidence="1 2">RAS26</strain>
    </source>
</reference>
<reference evidence="1 2" key="2">
    <citation type="submission" date="2020-08" db="EMBL/GenBank/DDBJ databases">
        <authorList>
            <person name="Partida-Martinez L."/>
            <person name="Huntemann M."/>
            <person name="Clum A."/>
            <person name="Wang J."/>
            <person name="Palaniappan K."/>
            <person name="Ritter S."/>
            <person name="Chen I.-M."/>
            <person name="Stamatis D."/>
            <person name="Reddy T."/>
            <person name="O'Malley R."/>
            <person name="Daum C."/>
            <person name="Shapiro N."/>
            <person name="Ivanova N."/>
            <person name="Kyrpides N."/>
            <person name="Woyke T."/>
        </authorList>
    </citation>
    <scope>NUCLEOTIDE SEQUENCE [LARGE SCALE GENOMIC DNA]</scope>
    <source>
        <strain evidence="1 2">RAS26</strain>
    </source>
</reference>
<proteinExistence type="predicted"/>
<dbReference type="EMBL" id="JACHVX010000009">
    <property type="protein sequence ID" value="MBB2925375.1"/>
    <property type="molecule type" value="Genomic_DNA"/>
</dbReference>
<protein>
    <recommendedName>
        <fullName evidence="3">DUF3515 domain-containing protein</fullName>
    </recommendedName>
</protein>
<gene>
    <name evidence="1" type="ORF">FHR80_004318</name>
</gene>
<dbReference type="Proteomes" id="UP000518206">
    <property type="component" value="Unassembled WGS sequence"/>
</dbReference>
<sequence length="150" mass="14684">MRRKRVPMGTVRWSVVTAVVVAVVSGSGVLAPAAGLLPPAPGMLPPAAARPGPGDACADAPLDVSYDVVLEPALGGYAVTGVRVSGLPSSCADRELWVALTAGDGSTLAEVRTSPGAPGVRVGGPLDPPVPAAAVADVAAVLRDASSTDG</sequence>
<evidence type="ECO:0000313" key="2">
    <source>
        <dbReference type="Proteomes" id="UP000518206"/>
    </source>
</evidence>
<dbReference type="AlphaFoldDB" id="A0A7W4YCU4"/>
<accession>A0A7W4YCU4</accession>